<evidence type="ECO:0000313" key="1">
    <source>
        <dbReference type="EMBL" id="KAJ9064809.1"/>
    </source>
</evidence>
<accession>A0ACC2SQY0</accession>
<proteinExistence type="predicted"/>
<reference evidence="1" key="1">
    <citation type="submission" date="2022-04" db="EMBL/GenBank/DDBJ databases">
        <title>Genome of the entomopathogenic fungus Entomophthora muscae.</title>
        <authorList>
            <person name="Elya C."/>
            <person name="Lovett B.R."/>
            <person name="Lee E."/>
            <person name="Macias A.M."/>
            <person name="Hajek A.E."/>
            <person name="De Bivort B.L."/>
            <person name="Kasson M.T."/>
            <person name="De Fine Licht H.H."/>
            <person name="Stajich J.E."/>
        </authorList>
    </citation>
    <scope>NUCLEOTIDE SEQUENCE</scope>
    <source>
        <strain evidence="1">Berkeley</strain>
    </source>
</reference>
<sequence>MLLKPAIRLHKFSRGIPLRILSKGLDNCLSICGTRALPPTLKKSANISTQQDRNDTGFSRSTTLKLDPELSGLLATFQENMKLPAEKANLEATWELYCRIARYQKLTSISLGLLDVFVKELLDYNSADNNALSWVNRILRDCHLEGRLLDLAVYRHVLSVYSKLELYNDINNLYDDLKIAGAKLDVECYNVIISAFEACQNRTMINRYLSEMKKAGVRMDKSTVDMLVSLELNQSRFKEAEALFEELTLAEADSLSSEKTLCRLIHGFIQTDDMTSALKWYTRLESFPKEKLSVAAHNIGLALARKTKDTEKLLSAFQFLKQSDEKPDENTYVHVIGGLAGVSKGELAMQHFHEYLNSGLPYSSKVYNKALKALFSLGKVDEALSLYESMCAIPKDLSSRRAVNTHTYAELITGLCLAGHLGRARGILDKMQEAGFPPGARIYRTMIHHHMQMGKVDFAIRYFNNLVKLPSEPPNANVYSVMVFGLLSHGQIDEAMNAYFHMRRQNLFPSEQEYARIVSCLTKEKRMDMARKLFDDMVAQGISPSNATYAALISGYGHAKDLYNVMSLHLFIKMDVSRDPDIAVWNSLMNAYNLAGSHQKALQIWDMLWYMEYPLDNASVSIILDCCSHYNELDRFDVIWLLLERRGFSLNSSNYCSYVEGLARQGQVQRAVDYVTKEMRLKGITPSLKTIDTLLSFLLKYNKSSEHRRVVAVFPPGHLPRLRALDLQANLERILTEYLISNPGHRT</sequence>
<dbReference type="Proteomes" id="UP001165960">
    <property type="component" value="Unassembled WGS sequence"/>
</dbReference>
<organism evidence="1 2">
    <name type="scientific">Entomophthora muscae</name>
    <dbReference type="NCBI Taxonomy" id="34485"/>
    <lineage>
        <taxon>Eukaryota</taxon>
        <taxon>Fungi</taxon>
        <taxon>Fungi incertae sedis</taxon>
        <taxon>Zoopagomycota</taxon>
        <taxon>Entomophthoromycotina</taxon>
        <taxon>Entomophthoromycetes</taxon>
        <taxon>Entomophthorales</taxon>
        <taxon>Entomophthoraceae</taxon>
        <taxon>Entomophthora</taxon>
    </lineage>
</organism>
<keyword evidence="2" id="KW-1185">Reference proteome</keyword>
<dbReference type="EMBL" id="QTSX02004414">
    <property type="protein sequence ID" value="KAJ9064809.1"/>
    <property type="molecule type" value="Genomic_DNA"/>
</dbReference>
<gene>
    <name evidence="1" type="ORF">DSO57_1026386</name>
</gene>
<name>A0ACC2SQY0_9FUNG</name>
<evidence type="ECO:0000313" key="2">
    <source>
        <dbReference type="Proteomes" id="UP001165960"/>
    </source>
</evidence>
<protein>
    <submittedName>
        <fullName evidence="1">Uncharacterized protein</fullName>
    </submittedName>
</protein>
<comment type="caution">
    <text evidence="1">The sequence shown here is derived from an EMBL/GenBank/DDBJ whole genome shotgun (WGS) entry which is preliminary data.</text>
</comment>